<reference evidence="1 2" key="1">
    <citation type="submission" date="2019-07" db="EMBL/GenBank/DDBJ databases">
        <title>Genome sequencing of Bacteroides dorei iSURF_12.</title>
        <authorList>
            <person name="Sevigny J.L."/>
            <person name="Ruoff K.L."/>
            <person name="Price C.E."/>
            <person name="Valls R.A."/>
            <person name="O'Toole G.A."/>
        </authorList>
    </citation>
    <scope>NUCLEOTIDE SEQUENCE [LARGE SCALE GENOMIC DNA]</scope>
    <source>
        <strain evidence="1 2">ANK132K_1B</strain>
    </source>
</reference>
<gene>
    <name evidence="1" type="ORF">FSA04_15350</name>
</gene>
<comment type="caution">
    <text evidence="1">The sequence shown here is derived from an EMBL/GenBank/DDBJ whole genome shotgun (WGS) entry which is preliminary data.</text>
</comment>
<organism evidence="1 2">
    <name type="scientific">Phocaeicola dorei</name>
    <dbReference type="NCBI Taxonomy" id="357276"/>
    <lineage>
        <taxon>Bacteria</taxon>
        <taxon>Pseudomonadati</taxon>
        <taxon>Bacteroidota</taxon>
        <taxon>Bacteroidia</taxon>
        <taxon>Bacteroidales</taxon>
        <taxon>Bacteroidaceae</taxon>
        <taxon>Phocaeicola</taxon>
    </lineage>
</organism>
<dbReference type="RefSeq" id="WP_146265114.1">
    <property type="nucleotide sequence ID" value="NZ_VOIF01000019.1"/>
</dbReference>
<proteinExistence type="predicted"/>
<dbReference type="EMBL" id="VOIF01000019">
    <property type="protein sequence ID" value="TWV68878.1"/>
    <property type="molecule type" value="Genomic_DNA"/>
</dbReference>
<accession>A0A5C6L0T3</accession>
<sequence length="117" mass="12932">MTVVKKQFALVPPAANFTRLPMVGLASVEVSDKIENKQRVFVSKLAVFLPERFEVGNKKLCFRLRTVSGEYFMLGSGDRPYSLITSTDTIPDTLSSRCGSAMVATYTGILPLLRIID</sequence>
<evidence type="ECO:0000313" key="2">
    <source>
        <dbReference type="Proteomes" id="UP000315833"/>
    </source>
</evidence>
<evidence type="ECO:0000313" key="1">
    <source>
        <dbReference type="EMBL" id="TWV68878.1"/>
    </source>
</evidence>
<protein>
    <submittedName>
        <fullName evidence="1">Uncharacterized protein</fullName>
    </submittedName>
</protein>
<dbReference type="AlphaFoldDB" id="A0A5C6L0T3"/>
<dbReference type="Proteomes" id="UP000315833">
    <property type="component" value="Unassembled WGS sequence"/>
</dbReference>
<name>A0A5C6L0T3_9BACT</name>